<dbReference type="EMBL" id="OC912419">
    <property type="protein sequence ID" value="CAD7651466.1"/>
    <property type="molecule type" value="Genomic_DNA"/>
</dbReference>
<sequence length="135" mass="15702">ADQTVTGFKLEFAKLYKTLCLTLNDDQTTLLLYMLLHRNHYFKSFVLSRALDLDQFVVPILKILYTSPDRNSHHIYMALIILLVLSEDNLFNESVHDITLKNIVWYTDRQLTEISLGGLIVLVIIRTIQFNMSRA</sequence>
<evidence type="ECO:0000256" key="1">
    <source>
        <dbReference type="ARBA" id="ARBA00010603"/>
    </source>
</evidence>
<comment type="similarity">
    <text evidence="1">Belongs to the dymeclin family.</text>
</comment>
<proteinExistence type="inferred from homology"/>
<evidence type="ECO:0000313" key="6">
    <source>
        <dbReference type="Proteomes" id="UP000759131"/>
    </source>
</evidence>
<dbReference type="Proteomes" id="UP000759131">
    <property type="component" value="Unassembled WGS sequence"/>
</dbReference>
<dbReference type="GO" id="GO:0007030">
    <property type="term" value="P:Golgi organization"/>
    <property type="evidence" value="ECO:0007669"/>
    <property type="project" value="TreeGrafter"/>
</dbReference>
<dbReference type="Pfam" id="PF09742">
    <property type="entry name" value="Dymeclin"/>
    <property type="match status" value="1"/>
</dbReference>
<dbReference type="InterPro" id="IPR019142">
    <property type="entry name" value="Dymeclin"/>
</dbReference>
<gene>
    <name evidence="5" type="ORF">OSB1V03_LOCUS23375</name>
</gene>
<dbReference type="GO" id="GO:0005794">
    <property type="term" value="C:Golgi apparatus"/>
    <property type="evidence" value="ECO:0007669"/>
    <property type="project" value="TreeGrafter"/>
</dbReference>
<name>A0A7R9M116_9ACAR</name>
<evidence type="ECO:0000256" key="2">
    <source>
        <dbReference type="ARBA" id="ARBA00015736"/>
    </source>
</evidence>
<keyword evidence="6" id="KW-1185">Reference proteome</keyword>
<dbReference type="AlphaFoldDB" id="A0A7R9M116"/>
<keyword evidence="4" id="KW-0449">Lipoprotein</keyword>
<feature type="non-terminal residue" evidence="5">
    <location>
        <position position="135"/>
    </location>
</feature>
<protein>
    <recommendedName>
        <fullName evidence="2">Dymeclin</fullName>
    </recommendedName>
</protein>
<dbReference type="OrthoDB" id="10253409at2759"/>
<dbReference type="PANTHER" id="PTHR12895:SF9">
    <property type="entry name" value="DYMECLIN"/>
    <property type="match status" value="1"/>
</dbReference>
<evidence type="ECO:0000256" key="3">
    <source>
        <dbReference type="ARBA" id="ARBA00022707"/>
    </source>
</evidence>
<dbReference type="PANTHER" id="PTHR12895">
    <property type="entry name" value="DYMECLIN"/>
    <property type="match status" value="1"/>
</dbReference>
<keyword evidence="3" id="KW-0519">Myristate</keyword>
<reference evidence="5" key="1">
    <citation type="submission" date="2020-11" db="EMBL/GenBank/DDBJ databases">
        <authorList>
            <person name="Tran Van P."/>
        </authorList>
    </citation>
    <scope>NUCLEOTIDE SEQUENCE</scope>
</reference>
<dbReference type="EMBL" id="CAJPIZ010057844">
    <property type="protein sequence ID" value="CAG2123430.1"/>
    <property type="molecule type" value="Genomic_DNA"/>
</dbReference>
<evidence type="ECO:0000313" key="5">
    <source>
        <dbReference type="EMBL" id="CAD7651466.1"/>
    </source>
</evidence>
<feature type="non-terminal residue" evidence="5">
    <location>
        <position position="1"/>
    </location>
</feature>
<accession>A0A7R9M116</accession>
<evidence type="ECO:0000256" key="4">
    <source>
        <dbReference type="ARBA" id="ARBA00023288"/>
    </source>
</evidence>
<organism evidence="5">
    <name type="scientific">Medioppia subpectinata</name>
    <dbReference type="NCBI Taxonomy" id="1979941"/>
    <lineage>
        <taxon>Eukaryota</taxon>
        <taxon>Metazoa</taxon>
        <taxon>Ecdysozoa</taxon>
        <taxon>Arthropoda</taxon>
        <taxon>Chelicerata</taxon>
        <taxon>Arachnida</taxon>
        <taxon>Acari</taxon>
        <taxon>Acariformes</taxon>
        <taxon>Sarcoptiformes</taxon>
        <taxon>Oribatida</taxon>
        <taxon>Brachypylina</taxon>
        <taxon>Oppioidea</taxon>
        <taxon>Oppiidae</taxon>
        <taxon>Medioppia</taxon>
    </lineage>
</organism>